<proteinExistence type="predicted"/>
<dbReference type="Proteomes" id="UP001175261">
    <property type="component" value="Unassembled WGS sequence"/>
</dbReference>
<accession>A0AA39GH08</accession>
<organism evidence="2 3">
    <name type="scientific">Sarocladium strictum</name>
    <name type="common">Black bundle disease fungus</name>
    <name type="synonym">Acremonium strictum</name>
    <dbReference type="NCBI Taxonomy" id="5046"/>
    <lineage>
        <taxon>Eukaryota</taxon>
        <taxon>Fungi</taxon>
        <taxon>Dikarya</taxon>
        <taxon>Ascomycota</taxon>
        <taxon>Pezizomycotina</taxon>
        <taxon>Sordariomycetes</taxon>
        <taxon>Hypocreomycetidae</taxon>
        <taxon>Hypocreales</taxon>
        <taxon>Sarocladiaceae</taxon>
        <taxon>Sarocladium</taxon>
    </lineage>
</organism>
<gene>
    <name evidence="2" type="ORF">NLU13_5189</name>
</gene>
<evidence type="ECO:0000256" key="1">
    <source>
        <dbReference type="SAM" id="MobiDB-lite"/>
    </source>
</evidence>
<evidence type="ECO:0000313" key="3">
    <source>
        <dbReference type="Proteomes" id="UP001175261"/>
    </source>
</evidence>
<reference evidence="2" key="1">
    <citation type="submission" date="2022-10" db="EMBL/GenBank/DDBJ databases">
        <title>Determination and structural analysis of whole genome sequence of Sarocladium strictum F4-1.</title>
        <authorList>
            <person name="Hu L."/>
            <person name="Jiang Y."/>
        </authorList>
    </citation>
    <scope>NUCLEOTIDE SEQUENCE</scope>
    <source>
        <strain evidence="2">F4-1</strain>
    </source>
</reference>
<sequence length="167" mass="19457">MGMANEASQSEVPNLNPNISYGQSHQQRLISTAVQEVKICWVERKPTVKELNRSLYTSYPSTHGTRELSKWHRKIVYNTTVFSEGNTDQALKKRLLEKNHTQYLAANSRKYANLDSYIPRLYIFSTLTYQSSEILERWHFLEILILRLFERPSIGGTRLVASRSYRS</sequence>
<name>A0AA39GH08_SARSR</name>
<comment type="caution">
    <text evidence="2">The sequence shown here is derived from an EMBL/GenBank/DDBJ whole genome shotgun (WGS) entry which is preliminary data.</text>
</comment>
<protein>
    <submittedName>
        <fullName evidence="2">Uncharacterized protein</fullName>
    </submittedName>
</protein>
<evidence type="ECO:0000313" key="2">
    <source>
        <dbReference type="EMBL" id="KAK0386876.1"/>
    </source>
</evidence>
<keyword evidence="3" id="KW-1185">Reference proteome</keyword>
<dbReference type="AlphaFoldDB" id="A0AA39GH08"/>
<feature type="region of interest" description="Disordered" evidence="1">
    <location>
        <begin position="1"/>
        <end position="20"/>
    </location>
</feature>
<dbReference type="EMBL" id="JAPDFR010000004">
    <property type="protein sequence ID" value="KAK0386876.1"/>
    <property type="molecule type" value="Genomic_DNA"/>
</dbReference>